<evidence type="ECO:0000256" key="2">
    <source>
        <dbReference type="ARBA" id="ARBA00022723"/>
    </source>
</evidence>
<keyword evidence="2" id="KW-0479">Metal-binding</keyword>
<feature type="domain" description="4Fe-4S ferredoxin-type" evidence="5">
    <location>
        <begin position="2"/>
        <end position="32"/>
    </location>
</feature>
<dbReference type="CDD" id="cd10554">
    <property type="entry name" value="HycB_like"/>
    <property type="match status" value="1"/>
</dbReference>
<evidence type="ECO:0000313" key="7">
    <source>
        <dbReference type="Proteomes" id="UP001565243"/>
    </source>
</evidence>
<keyword evidence="3" id="KW-0408">Iron</keyword>
<dbReference type="EMBL" id="JBGFFX010000005">
    <property type="protein sequence ID" value="MEY8770824.1"/>
    <property type="molecule type" value="Genomic_DNA"/>
</dbReference>
<dbReference type="SUPFAM" id="SSF54862">
    <property type="entry name" value="4Fe-4S ferredoxins"/>
    <property type="match status" value="1"/>
</dbReference>
<evidence type="ECO:0000256" key="4">
    <source>
        <dbReference type="ARBA" id="ARBA00023014"/>
    </source>
</evidence>
<organism evidence="6 7">
    <name type="scientific">Erwinia aeris</name>
    <dbReference type="NCBI Taxonomy" id="3239803"/>
    <lineage>
        <taxon>Bacteria</taxon>
        <taxon>Pseudomonadati</taxon>
        <taxon>Pseudomonadota</taxon>
        <taxon>Gammaproteobacteria</taxon>
        <taxon>Enterobacterales</taxon>
        <taxon>Erwiniaceae</taxon>
        <taxon>Erwinia</taxon>
    </lineage>
</organism>
<dbReference type="Gene3D" id="3.30.70.20">
    <property type="match status" value="2"/>
</dbReference>
<gene>
    <name evidence="6" type="ORF">AB6T85_10350</name>
</gene>
<evidence type="ECO:0000313" key="6">
    <source>
        <dbReference type="EMBL" id="MEY8770824.1"/>
    </source>
</evidence>
<proteinExistence type="predicted"/>
<keyword evidence="4" id="KW-0411">Iron-sulfur</keyword>
<dbReference type="InterPro" id="IPR050294">
    <property type="entry name" value="RnfB_subfamily"/>
</dbReference>
<evidence type="ECO:0000256" key="1">
    <source>
        <dbReference type="ARBA" id="ARBA00022485"/>
    </source>
</evidence>
<accession>A0ABV4E7E9</accession>
<keyword evidence="1" id="KW-0004">4Fe-4S</keyword>
<dbReference type="PROSITE" id="PS51379">
    <property type="entry name" value="4FE4S_FER_2"/>
    <property type="match status" value="2"/>
</dbReference>
<dbReference type="InterPro" id="IPR017896">
    <property type="entry name" value="4Fe4S_Fe-S-bd"/>
</dbReference>
<evidence type="ECO:0000256" key="3">
    <source>
        <dbReference type="ARBA" id="ARBA00023004"/>
    </source>
</evidence>
<dbReference type="RefSeq" id="WP_253461111.1">
    <property type="nucleotide sequence ID" value="NZ_JBGFFX010000005.1"/>
</dbReference>
<sequence length="200" mass="21429">MNHYVIADARRCIGCNTCVASCSQEHQRYGLQSAPRLEVMRNLQDSAPVMCRQCEDAPCAKVCPVNAITLRDRAVQLNENLCVSCKLCGIACPFGAITFSGSTPVATPRDCNTPKALPAPLPPRPLSPFLDCVPGVRAVAVKCDLCSFSEDGPACIRTCPTQAIKLVTVDLSLHASQRKRLNAASSLPVDLFISGKENPS</sequence>
<reference evidence="6 7" key="1">
    <citation type="submission" date="2024-07" db="EMBL/GenBank/DDBJ databases">
        <authorList>
            <person name="Hebao G."/>
        </authorList>
    </citation>
    <scope>NUCLEOTIDE SEQUENCE [LARGE SCALE GENOMIC DNA]</scope>
    <source>
        <strain evidence="6 7">ACCC 02193</strain>
    </source>
</reference>
<feature type="domain" description="4Fe-4S ferredoxin-type" evidence="5">
    <location>
        <begin position="73"/>
        <end position="102"/>
    </location>
</feature>
<dbReference type="Pfam" id="PF12838">
    <property type="entry name" value="Fer4_7"/>
    <property type="match status" value="1"/>
</dbReference>
<dbReference type="PROSITE" id="PS00198">
    <property type="entry name" value="4FE4S_FER_1"/>
    <property type="match status" value="1"/>
</dbReference>
<keyword evidence="7" id="KW-1185">Reference proteome</keyword>
<evidence type="ECO:0000259" key="5">
    <source>
        <dbReference type="PROSITE" id="PS51379"/>
    </source>
</evidence>
<name>A0ABV4E7E9_9GAMM</name>
<protein>
    <submittedName>
        <fullName evidence="6">4Fe-4S dicluster domain-containing protein</fullName>
    </submittedName>
</protein>
<dbReference type="PANTHER" id="PTHR42859:SF16">
    <property type="entry name" value="FORMATE HYDROGENLYASE SUBUNIT 2-RELATED"/>
    <property type="match status" value="1"/>
</dbReference>
<dbReference type="Proteomes" id="UP001565243">
    <property type="component" value="Unassembled WGS sequence"/>
</dbReference>
<comment type="caution">
    <text evidence="6">The sequence shown here is derived from an EMBL/GenBank/DDBJ whole genome shotgun (WGS) entry which is preliminary data.</text>
</comment>
<dbReference type="PANTHER" id="PTHR42859">
    <property type="entry name" value="OXIDOREDUCTASE"/>
    <property type="match status" value="1"/>
</dbReference>
<dbReference type="InterPro" id="IPR017900">
    <property type="entry name" value="4Fe4S_Fe_S_CS"/>
</dbReference>